<dbReference type="Gene3D" id="2.130.10.10">
    <property type="entry name" value="YVTN repeat-like/Quinoprotein amine dehydrogenase"/>
    <property type="match status" value="2"/>
</dbReference>
<dbReference type="Pfam" id="PF10282">
    <property type="entry name" value="Lactonase"/>
    <property type="match status" value="1"/>
</dbReference>
<gene>
    <name evidence="1" type="ORF">ACFO3Q_01660</name>
</gene>
<dbReference type="NCBIfam" id="TIGR02276">
    <property type="entry name" value="beta_rpt_yvtn"/>
    <property type="match status" value="2"/>
</dbReference>
<dbReference type="InterPro" id="IPR051200">
    <property type="entry name" value="Host-pathogen_enzymatic-act"/>
</dbReference>
<dbReference type="RefSeq" id="WP_377002843.1">
    <property type="nucleotide sequence ID" value="NZ_JBHSGG010000002.1"/>
</dbReference>
<comment type="caution">
    <text evidence="1">The sequence shown here is derived from an EMBL/GenBank/DDBJ whole genome shotgun (WGS) entry which is preliminary data.</text>
</comment>
<evidence type="ECO:0000313" key="1">
    <source>
        <dbReference type="EMBL" id="MFC4726885.1"/>
    </source>
</evidence>
<dbReference type="Proteomes" id="UP001595892">
    <property type="component" value="Unassembled WGS sequence"/>
</dbReference>
<dbReference type="InterPro" id="IPR011964">
    <property type="entry name" value="YVTN_b-propeller_repeat"/>
</dbReference>
<protein>
    <submittedName>
        <fullName evidence="1">Beta-propeller fold lactonase family protein</fullName>
    </submittedName>
</protein>
<dbReference type="PROSITE" id="PS51257">
    <property type="entry name" value="PROKAR_LIPOPROTEIN"/>
    <property type="match status" value="1"/>
</dbReference>
<dbReference type="PANTHER" id="PTHR47197:SF3">
    <property type="entry name" value="DIHYDRO-HEME D1 DEHYDROGENASE"/>
    <property type="match status" value="1"/>
</dbReference>
<dbReference type="PANTHER" id="PTHR47197">
    <property type="entry name" value="PROTEIN NIRF"/>
    <property type="match status" value="1"/>
</dbReference>
<keyword evidence="2" id="KW-1185">Reference proteome</keyword>
<accession>A0ABV9NGP8</accession>
<sequence>MPSMSIRPHWRTVAVAVAAVVLLAACGREQSAVSTAVAADVAPASAAVHAYVPNQRSGTISIIDTGSDSVVRTLSGGGLGNRIQQIMVAPGGDSLLVVDAAAHRLVELDIASDRIRRSVDIGENAEGVTASPSGEQLAVCVEGENEVMLIDEASFEIGAHIPTQGRAPEHCVYTPDGRFLLTSNEASSDLDVIDVASATSVGLIEVSGHPRGMAFAPDGNIVYVAQESADVVDVVDLAQRSRVASIPAGLRTAGLALSPDGSRLYASNGGAHSVTVIDTASRQPIGEIPVGQRPWNPALTPDGAKLYVANGRSNSVSVIDTETMQEIAQIPVGEMPWGVIIPH</sequence>
<proteinExistence type="predicted"/>
<dbReference type="InterPro" id="IPR019405">
    <property type="entry name" value="Lactonase_7-beta_prop"/>
</dbReference>
<organism evidence="1 2">
    <name type="scientific">Coralloluteibacterium thermophilum</name>
    <dbReference type="NCBI Taxonomy" id="2707049"/>
    <lineage>
        <taxon>Bacteria</taxon>
        <taxon>Pseudomonadati</taxon>
        <taxon>Pseudomonadota</taxon>
        <taxon>Gammaproteobacteria</taxon>
        <taxon>Lysobacterales</taxon>
        <taxon>Lysobacteraceae</taxon>
        <taxon>Coralloluteibacterium</taxon>
    </lineage>
</organism>
<name>A0ABV9NGP8_9GAMM</name>
<evidence type="ECO:0000313" key="2">
    <source>
        <dbReference type="Proteomes" id="UP001595892"/>
    </source>
</evidence>
<dbReference type="SUPFAM" id="SSF50974">
    <property type="entry name" value="Nitrous oxide reductase, N-terminal domain"/>
    <property type="match status" value="1"/>
</dbReference>
<reference evidence="2" key="1">
    <citation type="journal article" date="2019" name="Int. J. Syst. Evol. Microbiol.">
        <title>The Global Catalogue of Microorganisms (GCM) 10K type strain sequencing project: providing services to taxonomists for standard genome sequencing and annotation.</title>
        <authorList>
            <consortium name="The Broad Institute Genomics Platform"/>
            <consortium name="The Broad Institute Genome Sequencing Center for Infectious Disease"/>
            <person name="Wu L."/>
            <person name="Ma J."/>
        </authorList>
    </citation>
    <scope>NUCLEOTIDE SEQUENCE [LARGE SCALE GENOMIC DNA]</scope>
    <source>
        <strain evidence="2">CGMCC 1.13574</strain>
    </source>
</reference>
<dbReference type="InterPro" id="IPR011045">
    <property type="entry name" value="N2O_reductase_N"/>
</dbReference>
<dbReference type="EMBL" id="JBHSGG010000002">
    <property type="protein sequence ID" value="MFC4726885.1"/>
    <property type="molecule type" value="Genomic_DNA"/>
</dbReference>
<dbReference type="InterPro" id="IPR015943">
    <property type="entry name" value="WD40/YVTN_repeat-like_dom_sf"/>
</dbReference>